<dbReference type="InterPro" id="IPR012337">
    <property type="entry name" value="RNaseH-like_sf"/>
</dbReference>
<dbReference type="PANTHER" id="PTHR45749">
    <property type="match status" value="1"/>
</dbReference>
<dbReference type="Proteomes" id="UP000478052">
    <property type="component" value="Unassembled WGS sequence"/>
</dbReference>
<dbReference type="InterPro" id="IPR025398">
    <property type="entry name" value="DUF4371"/>
</dbReference>
<dbReference type="AlphaFoldDB" id="A0A6G0VZE6"/>
<organism evidence="3 4">
    <name type="scientific">Aphis craccivora</name>
    <name type="common">Cowpea aphid</name>
    <dbReference type="NCBI Taxonomy" id="307492"/>
    <lineage>
        <taxon>Eukaryota</taxon>
        <taxon>Metazoa</taxon>
        <taxon>Ecdysozoa</taxon>
        <taxon>Arthropoda</taxon>
        <taxon>Hexapoda</taxon>
        <taxon>Insecta</taxon>
        <taxon>Pterygota</taxon>
        <taxon>Neoptera</taxon>
        <taxon>Paraneoptera</taxon>
        <taxon>Hemiptera</taxon>
        <taxon>Sternorrhyncha</taxon>
        <taxon>Aphidomorpha</taxon>
        <taxon>Aphidoidea</taxon>
        <taxon>Aphididae</taxon>
        <taxon>Aphidini</taxon>
        <taxon>Aphis</taxon>
        <taxon>Aphis</taxon>
    </lineage>
</organism>
<gene>
    <name evidence="3" type="ORF">FWK35_00028011</name>
</gene>
<proteinExistence type="predicted"/>
<comment type="caution">
    <text evidence="3">The sequence shown here is derived from an EMBL/GenBank/DDBJ whole genome shotgun (WGS) entry which is preliminary data.</text>
</comment>
<feature type="region of interest" description="Disordered" evidence="1">
    <location>
        <begin position="1"/>
        <end position="23"/>
    </location>
</feature>
<accession>A0A6G0VZE6</accession>
<dbReference type="OrthoDB" id="10063284at2759"/>
<sequence>MASKKPSGAWFEKQRKLKESNNKSLSASLGKWLQKSSPNENLLVPLETDTNDEIKITANSTTIESDTKDEVIIEKQDNTKNFDLNDPAKWPKITPRLKAILIERGPPISSIQNYYPHDENNRHFSNKWFFRKFTNGEQVRRQWLMYSVSKNKLFCFPCILFCITNCAFVSGFDDWQHLNPRLPDHEINLLHKQNCIKWKELEKRLLDDKTIDCEVQKMFKNEKEKWRNILKIILDIIMFCSRNNLALRGHSEKILDSKKGIFLDLIELISHYNPILIEHLIALNEGKSKISYFSPTIQNEFIELMGKTVKTKILEIIKKSKYYAILFNSTPDFSHKEQLSQIIRYVQISNNEVTVEERFIDFIETKEKTGTGLASDIVDKLQVDGLNIDNCRGQSFDNGANMAGKIKGVQANITKLNELAVFVPCTAHSLNLVGVHAAETSPAMITFFGSVQKIFVLFSSSTSRWNMLKNVINVTLKKHSDTRWSSKKQAISALHTNIISIAMILKQMRDTTDMNYDTIDDCNQILSFYFLF</sequence>
<name>A0A6G0VZE6_APHCR</name>
<evidence type="ECO:0000313" key="4">
    <source>
        <dbReference type="Proteomes" id="UP000478052"/>
    </source>
</evidence>
<dbReference type="PANTHER" id="PTHR45749:SF21">
    <property type="entry name" value="DUF4371 DOMAIN-CONTAINING PROTEIN"/>
    <property type="match status" value="1"/>
</dbReference>
<protein>
    <submittedName>
        <fullName evidence="3">Zinc finger MYM-type protein 1-like</fullName>
    </submittedName>
</protein>
<keyword evidence="4" id="KW-1185">Reference proteome</keyword>
<dbReference type="EMBL" id="VUJU01010183">
    <property type="protein sequence ID" value="KAF0715462.1"/>
    <property type="molecule type" value="Genomic_DNA"/>
</dbReference>
<reference evidence="3 4" key="1">
    <citation type="submission" date="2019-08" db="EMBL/GenBank/DDBJ databases">
        <title>Whole genome of Aphis craccivora.</title>
        <authorList>
            <person name="Voronova N.V."/>
            <person name="Shulinski R.S."/>
            <person name="Bandarenka Y.V."/>
            <person name="Zhorov D.G."/>
            <person name="Warner D."/>
        </authorList>
    </citation>
    <scope>NUCLEOTIDE SEQUENCE [LARGE SCALE GENOMIC DNA]</scope>
    <source>
        <strain evidence="3">180601</strain>
        <tissue evidence="3">Whole Body</tissue>
    </source>
</reference>
<evidence type="ECO:0000259" key="2">
    <source>
        <dbReference type="Pfam" id="PF14291"/>
    </source>
</evidence>
<dbReference type="SUPFAM" id="SSF53098">
    <property type="entry name" value="Ribonuclease H-like"/>
    <property type="match status" value="1"/>
</dbReference>
<evidence type="ECO:0000313" key="3">
    <source>
        <dbReference type="EMBL" id="KAF0715462.1"/>
    </source>
</evidence>
<feature type="domain" description="DUF4371" evidence="2">
    <location>
        <begin position="171"/>
        <end position="408"/>
    </location>
</feature>
<evidence type="ECO:0000256" key="1">
    <source>
        <dbReference type="SAM" id="MobiDB-lite"/>
    </source>
</evidence>
<feature type="compositionally biased region" description="Basic and acidic residues" evidence="1">
    <location>
        <begin position="12"/>
        <end position="21"/>
    </location>
</feature>
<dbReference type="Pfam" id="PF14291">
    <property type="entry name" value="DUF4371"/>
    <property type="match status" value="1"/>
</dbReference>